<dbReference type="AlphaFoldDB" id="A0A2S4PSM7"/>
<dbReference type="EMBL" id="PEDP01000751">
    <property type="protein sequence ID" value="POS85035.1"/>
    <property type="molecule type" value="Genomic_DNA"/>
</dbReference>
<dbReference type="OrthoDB" id="2117453at2759"/>
<feature type="transmembrane region" description="Helical" evidence="6">
    <location>
        <begin position="59"/>
        <end position="82"/>
    </location>
</feature>
<evidence type="ECO:0000256" key="5">
    <source>
        <dbReference type="SAM" id="MobiDB-lite"/>
    </source>
</evidence>
<evidence type="ECO:0000256" key="4">
    <source>
        <dbReference type="ARBA" id="ARBA00023136"/>
    </source>
</evidence>
<dbReference type="PANTHER" id="PTHR37451">
    <property type="entry name" value="MARVEL DOMAIN"/>
    <property type="match status" value="1"/>
</dbReference>
<evidence type="ECO:0000256" key="2">
    <source>
        <dbReference type="ARBA" id="ARBA00022692"/>
    </source>
</evidence>
<evidence type="ECO:0000313" key="8">
    <source>
        <dbReference type="EMBL" id="POS85035.1"/>
    </source>
</evidence>
<gene>
    <name evidence="8" type="ORF">EPUL_004080</name>
</gene>
<organism evidence="8 9">
    <name type="scientific">Erysiphe pulchra</name>
    <dbReference type="NCBI Taxonomy" id="225359"/>
    <lineage>
        <taxon>Eukaryota</taxon>
        <taxon>Fungi</taxon>
        <taxon>Dikarya</taxon>
        <taxon>Ascomycota</taxon>
        <taxon>Pezizomycotina</taxon>
        <taxon>Leotiomycetes</taxon>
        <taxon>Erysiphales</taxon>
        <taxon>Erysiphaceae</taxon>
        <taxon>Erysiphe</taxon>
    </lineage>
</organism>
<dbReference type="STRING" id="225359.A0A2S4PSM7"/>
<evidence type="ECO:0000256" key="1">
    <source>
        <dbReference type="ARBA" id="ARBA00004141"/>
    </source>
</evidence>
<keyword evidence="3 6" id="KW-1133">Transmembrane helix</keyword>
<keyword evidence="4 6" id="KW-0472">Membrane</keyword>
<feature type="transmembrane region" description="Helical" evidence="6">
    <location>
        <begin position="28"/>
        <end position="52"/>
    </location>
</feature>
<keyword evidence="9" id="KW-1185">Reference proteome</keyword>
<comment type="caution">
    <text evidence="8">The sequence shown here is derived from an EMBL/GenBank/DDBJ whole genome shotgun (WGS) entry which is preliminary data.</text>
</comment>
<proteinExistence type="predicted"/>
<feature type="region of interest" description="Disordered" evidence="5">
    <location>
        <begin position="139"/>
        <end position="174"/>
    </location>
</feature>
<feature type="compositionally biased region" description="Basic and acidic residues" evidence="5">
    <location>
        <begin position="152"/>
        <end position="174"/>
    </location>
</feature>
<feature type="transmembrane region" description="Helical" evidence="6">
    <location>
        <begin position="102"/>
        <end position="123"/>
    </location>
</feature>
<feature type="domain" description="MARVEL" evidence="7">
    <location>
        <begin position="22"/>
        <end position="116"/>
    </location>
</feature>
<comment type="subcellular location">
    <subcellularLocation>
        <location evidence="1">Membrane</location>
        <topology evidence="1">Multi-pass membrane protein</topology>
    </subcellularLocation>
</comment>
<feature type="compositionally biased region" description="Acidic residues" evidence="5">
    <location>
        <begin position="139"/>
        <end position="151"/>
    </location>
</feature>
<protein>
    <recommendedName>
        <fullName evidence="7">MARVEL domain-containing protein</fullName>
    </recommendedName>
</protein>
<dbReference type="PANTHER" id="PTHR37451:SF5">
    <property type="entry name" value="MARVEL DOMAIN-CONTAINING PROTEIN"/>
    <property type="match status" value="1"/>
</dbReference>
<dbReference type="InterPro" id="IPR008253">
    <property type="entry name" value="Marvel"/>
</dbReference>
<keyword evidence="2 6" id="KW-0812">Transmembrane</keyword>
<evidence type="ECO:0000256" key="3">
    <source>
        <dbReference type="ARBA" id="ARBA00022989"/>
    </source>
</evidence>
<name>A0A2S4PSM7_9PEZI</name>
<dbReference type="Pfam" id="PF01284">
    <property type="entry name" value="MARVEL"/>
    <property type="match status" value="1"/>
</dbReference>
<evidence type="ECO:0000259" key="7">
    <source>
        <dbReference type="Pfam" id="PF01284"/>
    </source>
</evidence>
<reference evidence="8 9" key="1">
    <citation type="submission" date="2017-10" db="EMBL/GenBank/DDBJ databases">
        <title>Development of genomic resources for the powdery mildew, Erysiphe pulchra.</title>
        <authorList>
            <person name="Wadl P.A."/>
            <person name="Mack B.M."/>
            <person name="Moore G."/>
            <person name="Beltz S.B."/>
        </authorList>
    </citation>
    <scope>NUCLEOTIDE SEQUENCE [LARGE SCALE GENOMIC DNA]</scope>
    <source>
        <strain evidence="8">Cflorida</strain>
    </source>
</reference>
<dbReference type="GO" id="GO:0016020">
    <property type="term" value="C:membrane"/>
    <property type="evidence" value="ECO:0007669"/>
    <property type="project" value="UniProtKB-SubCell"/>
</dbReference>
<sequence length="174" mass="19461">MKTTDKKIQVDEWTVMHTLIPKHAASPVGFLIFTPVISILSTTFLTLAPCILSRPMNRFLPAIFGVVNSIFYLSGFIALSVYLSNLNYCRGTVCDAAKAANFFAVASFSVWFAETAILGLAIIRGQKMNSISIKDDYDDHDDHDDNDDHDEEDRSDRFQRKHIAAGEKLSDVKL</sequence>
<accession>A0A2S4PSM7</accession>
<evidence type="ECO:0000313" key="9">
    <source>
        <dbReference type="Proteomes" id="UP000237438"/>
    </source>
</evidence>
<dbReference type="Proteomes" id="UP000237438">
    <property type="component" value="Unassembled WGS sequence"/>
</dbReference>
<evidence type="ECO:0000256" key="6">
    <source>
        <dbReference type="SAM" id="Phobius"/>
    </source>
</evidence>